<evidence type="ECO:0000313" key="2">
    <source>
        <dbReference type="EMBL" id="CAB1441358.1"/>
    </source>
</evidence>
<dbReference type="AlphaFoldDB" id="A0A9N7YR70"/>
<evidence type="ECO:0000313" key="3">
    <source>
        <dbReference type="Proteomes" id="UP001153269"/>
    </source>
</evidence>
<evidence type="ECO:0000256" key="1">
    <source>
        <dbReference type="SAM" id="MobiDB-lite"/>
    </source>
</evidence>
<comment type="caution">
    <text evidence="2">The sequence shown here is derived from an EMBL/GenBank/DDBJ whole genome shotgun (WGS) entry which is preliminary data.</text>
</comment>
<gene>
    <name evidence="2" type="ORF">PLEPLA_LOCUS29134</name>
</gene>
<dbReference type="Proteomes" id="UP001153269">
    <property type="component" value="Unassembled WGS sequence"/>
</dbReference>
<protein>
    <submittedName>
        <fullName evidence="2">Uncharacterized protein</fullName>
    </submittedName>
</protein>
<dbReference type="EMBL" id="CADEAL010002624">
    <property type="protein sequence ID" value="CAB1441358.1"/>
    <property type="molecule type" value="Genomic_DNA"/>
</dbReference>
<name>A0A9N7YR70_PLEPL</name>
<reference evidence="2" key="1">
    <citation type="submission" date="2020-03" db="EMBL/GenBank/DDBJ databases">
        <authorList>
            <person name="Weist P."/>
        </authorList>
    </citation>
    <scope>NUCLEOTIDE SEQUENCE</scope>
</reference>
<accession>A0A9N7YR70</accession>
<organism evidence="2 3">
    <name type="scientific">Pleuronectes platessa</name>
    <name type="common">European plaice</name>
    <dbReference type="NCBI Taxonomy" id="8262"/>
    <lineage>
        <taxon>Eukaryota</taxon>
        <taxon>Metazoa</taxon>
        <taxon>Chordata</taxon>
        <taxon>Craniata</taxon>
        <taxon>Vertebrata</taxon>
        <taxon>Euteleostomi</taxon>
        <taxon>Actinopterygii</taxon>
        <taxon>Neopterygii</taxon>
        <taxon>Teleostei</taxon>
        <taxon>Neoteleostei</taxon>
        <taxon>Acanthomorphata</taxon>
        <taxon>Carangaria</taxon>
        <taxon>Pleuronectiformes</taxon>
        <taxon>Pleuronectoidei</taxon>
        <taxon>Pleuronectidae</taxon>
        <taxon>Pleuronectes</taxon>
    </lineage>
</organism>
<feature type="compositionally biased region" description="Basic residues" evidence="1">
    <location>
        <begin position="26"/>
        <end position="40"/>
    </location>
</feature>
<sequence>MPLDSRAAPARYTPAAPTEEDGRAKERGRRRGRRRRRRALRYTPHMKVTSLQPGEITGPDGKNSFPSIRHVGSCEESILGIRHDMMCFR</sequence>
<proteinExistence type="predicted"/>
<feature type="compositionally biased region" description="Low complexity" evidence="1">
    <location>
        <begin position="1"/>
        <end position="17"/>
    </location>
</feature>
<keyword evidence="3" id="KW-1185">Reference proteome</keyword>
<feature type="region of interest" description="Disordered" evidence="1">
    <location>
        <begin position="1"/>
        <end position="68"/>
    </location>
</feature>